<dbReference type="Gene3D" id="3.30.60.30">
    <property type="match status" value="1"/>
</dbReference>
<keyword evidence="1" id="KW-0732">Signal</keyword>
<feature type="signal peptide" evidence="1">
    <location>
        <begin position="1"/>
        <end position="27"/>
    </location>
</feature>
<feature type="chain" id="PRO_5012022405" description="Kazal-like domain-containing protein" evidence="1">
    <location>
        <begin position="28"/>
        <end position="82"/>
    </location>
</feature>
<dbReference type="PANTHER" id="PTHR34376:SF4">
    <property type="entry name" value="KAZAL-LIKE DOMAIN-CONTAINING PROTEIN"/>
    <property type="match status" value="1"/>
</dbReference>
<protein>
    <recommendedName>
        <fullName evidence="4">Kazal-like domain-containing protein</fullName>
    </recommendedName>
</protein>
<evidence type="ECO:0008006" key="4">
    <source>
        <dbReference type="Google" id="ProtNLM"/>
    </source>
</evidence>
<gene>
    <name evidence="2" type="ORF">MANES_05G005700v8</name>
</gene>
<dbReference type="Gramene" id="Manes.05G005700.1.v8.1">
    <property type="protein sequence ID" value="Manes.05G005700.1.v8.1.CDS.1"/>
    <property type="gene ID" value="Manes.05G005700.v8.1"/>
</dbReference>
<organism evidence="2 3">
    <name type="scientific">Manihot esculenta</name>
    <name type="common">Cassava</name>
    <name type="synonym">Jatropha manihot</name>
    <dbReference type="NCBI Taxonomy" id="3983"/>
    <lineage>
        <taxon>Eukaryota</taxon>
        <taxon>Viridiplantae</taxon>
        <taxon>Streptophyta</taxon>
        <taxon>Embryophyta</taxon>
        <taxon>Tracheophyta</taxon>
        <taxon>Spermatophyta</taxon>
        <taxon>Magnoliopsida</taxon>
        <taxon>eudicotyledons</taxon>
        <taxon>Gunneridae</taxon>
        <taxon>Pentapetalae</taxon>
        <taxon>rosids</taxon>
        <taxon>fabids</taxon>
        <taxon>Malpighiales</taxon>
        <taxon>Euphorbiaceae</taxon>
        <taxon>Crotonoideae</taxon>
        <taxon>Manihoteae</taxon>
        <taxon>Manihot</taxon>
    </lineage>
</organism>
<reference evidence="3" key="1">
    <citation type="journal article" date="2016" name="Nat. Biotechnol.">
        <title>Sequencing wild and cultivated cassava and related species reveals extensive interspecific hybridization and genetic diversity.</title>
        <authorList>
            <person name="Bredeson J.V."/>
            <person name="Lyons J.B."/>
            <person name="Prochnik S.E."/>
            <person name="Wu G.A."/>
            <person name="Ha C.M."/>
            <person name="Edsinger-Gonzales E."/>
            <person name="Grimwood J."/>
            <person name="Schmutz J."/>
            <person name="Rabbi I.Y."/>
            <person name="Egesi C."/>
            <person name="Nauluvula P."/>
            <person name="Lebot V."/>
            <person name="Ndunguru J."/>
            <person name="Mkamilo G."/>
            <person name="Bart R.S."/>
            <person name="Setter T.L."/>
            <person name="Gleadow R.M."/>
            <person name="Kulakow P."/>
            <person name="Ferguson M.E."/>
            <person name="Rounsley S."/>
            <person name="Rokhsar D.S."/>
        </authorList>
    </citation>
    <scope>NUCLEOTIDE SEQUENCE [LARGE SCALE GENOMIC DNA]</scope>
    <source>
        <strain evidence="3">cv. AM560-2</strain>
    </source>
</reference>
<dbReference type="OMA" id="PINCVQE"/>
<name>A0A2C9VS45_MANES</name>
<proteinExistence type="predicted"/>
<sequence length="82" mass="8291">MDTLKRAALLCLIAALVVGLCLSMVEAQSGQRNLCAGFDPPGGCPIRCIRYDPVCGANGVTYGCGCPDAACAGARVVKLGAC</sequence>
<dbReference type="EMBL" id="CM004391">
    <property type="protein sequence ID" value="OAY48789.1"/>
    <property type="molecule type" value="Genomic_DNA"/>
</dbReference>
<comment type="caution">
    <text evidence="2">The sequence shown here is derived from an EMBL/GenBank/DDBJ whole genome shotgun (WGS) entry which is preliminary data.</text>
</comment>
<evidence type="ECO:0000256" key="1">
    <source>
        <dbReference type="SAM" id="SignalP"/>
    </source>
</evidence>
<evidence type="ECO:0000313" key="2">
    <source>
        <dbReference type="EMBL" id="OAY48789.1"/>
    </source>
</evidence>
<keyword evidence="3" id="KW-1185">Reference proteome</keyword>
<dbReference type="STRING" id="3983.A0A2C9VS45"/>
<accession>A0A2C9VS45</accession>
<evidence type="ECO:0000313" key="3">
    <source>
        <dbReference type="Proteomes" id="UP000091857"/>
    </source>
</evidence>
<dbReference type="Proteomes" id="UP000091857">
    <property type="component" value="Chromosome 5"/>
</dbReference>
<dbReference type="PANTHER" id="PTHR34376">
    <property type="entry name" value="SERINE PROTEASE INHIBITOR, KAZAL-TYPE FAMILY PROTEIN"/>
    <property type="match status" value="1"/>
</dbReference>
<dbReference type="AlphaFoldDB" id="A0A2C9VS45"/>